<organism evidence="1 2">
    <name type="scientific">Candidatus Iainarchaeum sp</name>
    <dbReference type="NCBI Taxonomy" id="3101447"/>
    <lineage>
        <taxon>Archaea</taxon>
        <taxon>Candidatus Iainarchaeota</taxon>
        <taxon>Candidatus Iainarchaeia</taxon>
        <taxon>Candidatus Iainarchaeales</taxon>
        <taxon>Candidatus Iainarchaeaceae</taxon>
        <taxon>Candidatus Iainarchaeum</taxon>
    </lineage>
</organism>
<dbReference type="EMBL" id="DUGH01000068">
    <property type="protein sequence ID" value="HIH16300.1"/>
    <property type="molecule type" value="Genomic_DNA"/>
</dbReference>
<dbReference type="AlphaFoldDB" id="A0A7J4JGP2"/>
<accession>A0A7J4JGP2</accession>
<comment type="caution">
    <text evidence="1">The sequence shown here is derived from an EMBL/GenBank/DDBJ whole genome shotgun (WGS) entry which is preliminary data.</text>
</comment>
<gene>
    <name evidence="1" type="ORF">HA252_02760</name>
</gene>
<proteinExistence type="predicted"/>
<sequence>LAADVNRLLGIGLDINSLSATRIVPLHDRLPSGFNRSQLTGWEQFMETGFDSLLSSTIDLNTGAMTDANAELLFSNGIQYLFASTDANSLQLFVPGGDTNIIALDLNVFVNDDLNYSVPWTTGSGDVNVTLRYSDHNAVNAFVSSGLLSSTTPNQYILRYSQLSTDALIITVGQIAGSEAGLRIEHSIDDPSTLARIAIAFTLASESKPLTVSANLDLNYAQADFNLGRKLVLARG</sequence>
<evidence type="ECO:0000313" key="1">
    <source>
        <dbReference type="EMBL" id="HIH16300.1"/>
    </source>
</evidence>
<name>A0A7J4JGP2_9ARCH</name>
<feature type="non-terminal residue" evidence="1">
    <location>
        <position position="1"/>
    </location>
</feature>
<evidence type="ECO:0000313" key="2">
    <source>
        <dbReference type="Proteomes" id="UP000564964"/>
    </source>
</evidence>
<dbReference type="Proteomes" id="UP000564964">
    <property type="component" value="Unassembled WGS sequence"/>
</dbReference>
<protein>
    <submittedName>
        <fullName evidence="1">Uncharacterized protein</fullName>
    </submittedName>
</protein>
<reference evidence="2" key="1">
    <citation type="journal article" date="2020" name="bioRxiv">
        <title>A rank-normalized archaeal taxonomy based on genome phylogeny resolves widespread incomplete and uneven classifications.</title>
        <authorList>
            <person name="Rinke C."/>
            <person name="Chuvochina M."/>
            <person name="Mussig A.J."/>
            <person name="Chaumeil P.-A."/>
            <person name="Waite D.W."/>
            <person name="Whitman W.B."/>
            <person name="Parks D.H."/>
            <person name="Hugenholtz P."/>
        </authorList>
    </citation>
    <scope>NUCLEOTIDE SEQUENCE [LARGE SCALE GENOMIC DNA]</scope>
</reference>